<feature type="transmembrane region" description="Helical" evidence="1">
    <location>
        <begin position="62"/>
        <end position="85"/>
    </location>
</feature>
<gene>
    <name evidence="2" type="ORF">ACFFSY_01975</name>
</gene>
<dbReference type="InterPro" id="IPR048147">
    <property type="entry name" value="CBO0543-like"/>
</dbReference>
<accession>A0ABV5KHL2</accession>
<proteinExistence type="predicted"/>
<reference evidence="2 3" key="1">
    <citation type="submission" date="2024-09" db="EMBL/GenBank/DDBJ databases">
        <authorList>
            <person name="Sun Q."/>
            <person name="Mori K."/>
        </authorList>
    </citation>
    <scope>NUCLEOTIDE SEQUENCE [LARGE SCALE GENOMIC DNA]</scope>
    <source>
        <strain evidence="2 3">TISTR 2452</strain>
    </source>
</reference>
<dbReference type="RefSeq" id="WP_377489089.1">
    <property type="nucleotide sequence ID" value="NZ_JBHMDO010000003.1"/>
</dbReference>
<keyword evidence="1" id="KW-0472">Membrane</keyword>
<feature type="transmembrane region" description="Helical" evidence="1">
    <location>
        <begin position="31"/>
        <end position="50"/>
    </location>
</feature>
<keyword evidence="1" id="KW-1133">Transmembrane helix</keyword>
<evidence type="ECO:0000256" key="1">
    <source>
        <dbReference type="SAM" id="Phobius"/>
    </source>
</evidence>
<feature type="transmembrane region" description="Helical" evidence="1">
    <location>
        <begin position="92"/>
        <end position="113"/>
    </location>
</feature>
<keyword evidence="3" id="KW-1185">Reference proteome</keyword>
<evidence type="ECO:0000313" key="2">
    <source>
        <dbReference type="EMBL" id="MFB9324706.1"/>
    </source>
</evidence>
<feature type="transmembrane region" description="Helical" evidence="1">
    <location>
        <begin position="6"/>
        <end position="24"/>
    </location>
</feature>
<sequence>MDTVILYGVWILTTILLIVFINRTNWIQAQISFLFMQVPSWLFGSLVVQGGLIEYPVGFLKIAYRASFTFEFFVFPAVSAIFNTYFPRKKHWVIKTLYILGIPGLMTAGEVYLEKHTELIKYLHWAWYWSYLTMTATLLLSYGYYLWFFRKVKIT</sequence>
<evidence type="ECO:0000313" key="3">
    <source>
        <dbReference type="Proteomes" id="UP001589747"/>
    </source>
</evidence>
<organism evidence="2 3">
    <name type="scientific">Paenibacillus aurantiacus</name>
    <dbReference type="NCBI Taxonomy" id="1936118"/>
    <lineage>
        <taxon>Bacteria</taxon>
        <taxon>Bacillati</taxon>
        <taxon>Bacillota</taxon>
        <taxon>Bacilli</taxon>
        <taxon>Bacillales</taxon>
        <taxon>Paenibacillaceae</taxon>
        <taxon>Paenibacillus</taxon>
    </lineage>
</organism>
<comment type="caution">
    <text evidence="2">The sequence shown here is derived from an EMBL/GenBank/DDBJ whole genome shotgun (WGS) entry which is preliminary data.</text>
</comment>
<protein>
    <submittedName>
        <fullName evidence="2">CBO0543 family protein</fullName>
    </submittedName>
</protein>
<dbReference type="EMBL" id="JBHMDO010000003">
    <property type="protein sequence ID" value="MFB9324706.1"/>
    <property type="molecule type" value="Genomic_DNA"/>
</dbReference>
<keyword evidence="1" id="KW-0812">Transmembrane</keyword>
<dbReference type="Proteomes" id="UP001589747">
    <property type="component" value="Unassembled WGS sequence"/>
</dbReference>
<feature type="transmembrane region" description="Helical" evidence="1">
    <location>
        <begin position="125"/>
        <end position="147"/>
    </location>
</feature>
<name>A0ABV5KHL2_9BACL</name>
<dbReference type="NCBIfam" id="NF041644">
    <property type="entry name" value="CBO0543_fam"/>
    <property type="match status" value="1"/>
</dbReference>